<evidence type="ECO:0000313" key="2">
    <source>
        <dbReference type="Proteomes" id="UP001202943"/>
    </source>
</evidence>
<reference evidence="1" key="1">
    <citation type="submission" date="2022-05" db="EMBL/GenBank/DDBJ databases">
        <authorList>
            <person name="Yi M."/>
        </authorList>
    </citation>
    <scope>NUCLEOTIDE SEQUENCE</scope>
    <source>
        <strain evidence="1">DS2</strain>
    </source>
</reference>
<evidence type="ECO:0008006" key="3">
    <source>
        <dbReference type="Google" id="ProtNLM"/>
    </source>
</evidence>
<dbReference type="Gene3D" id="2.60.120.200">
    <property type="match status" value="1"/>
</dbReference>
<dbReference type="RefSeq" id="WP_252460258.1">
    <property type="nucleotide sequence ID" value="NZ_JAMHFX010000188.1"/>
</dbReference>
<comment type="caution">
    <text evidence="1">The sequence shown here is derived from an EMBL/GenBank/DDBJ whole genome shotgun (WGS) entry which is preliminary data.</text>
</comment>
<dbReference type="SUPFAM" id="SSF49899">
    <property type="entry name" value="Concanavalin A-like lectins/glucanases"/>
    <property type="match status" value="1"/>
</dbReference>
<accession>A0AAW5HN70</accession>
<gene>
    <name evidence="1" type="ORF">M8C81_16750</name>
</gene>
<dbReference type="Proteomes" id="UP001202943">
    <property type="component" value="Unassembled WGS sequence"/>
</dbReference>
<dbReference type="EMBL" id="JAMHFX010000188">
    <property type="protein sequence ID" value="MCO1622252.1"/>
    <property type="molecule type" value="Genomic_DNA"/>
</dbReference>
<proteinExistence type="predicted"/>
<reference evidence="1" key="2">
    <citation type="submission" date="2023-08" db="EMBL/GenBank/DDBJ databases">
        <title>Isolation, Identification, Denitrification Characteristics of A Highly Efficient Aerobic Denitrifying Bacterial Strain DS2.</title>
        <authorList>
            <person name="Wang H."/>
        </authorList>
    </citation>
    <scope>NUCLEOTIDE SEQUENCE</scope>
    <source>
        <strain evidence="1">DS2</strain>
    </source>
</reference>
<evidence type="ECO:0000313" key="1">
    <source>
        <dbReference type="EMBL" id="MCO1622252.1"/>
    </source>
</evidence>
<dbReference type="AlphaFoldDB" id="A0AAW5HN70"/>
<sequence>MALRGQLIVLPGIQAPAAPGAVKLNVSAADRIASSMPYIHRAMAPKSLVSLPEGGVSGYCRVTGEKLLQKGSSPSVLRLSTVAGKPALGFSADDSLGSLAFQPGSMPTSYTVVMLVSITEPTSRLNFMMGYTGETAIATVLRYDTTTASPEVKRLIAYGSTNSAPYAETPRPAGTWAIVVVDYDDATKKVSIAVNQVDTFVENTKSTASAAAADSYLEIGYHGSGNSLRLAKVGDTFVFNRSLRTSPTNLAQLAQLVAALKTEYGIA</sequence>
<protein>
    <recommendedName>
        <fullName evidence="3">LamG domain-containing protein</fullName>
    </recommendedName>
</protein>
<organism evidence="1 2">
    <name type="scientific">Pseudomonas putida</name>
    <name type="common">Arthrobacter siderocapsulatus</name>
    <dbReference type="NCBI Taxonomy" id="303"/>
    <lineage>
        <taxon>Bacteria</taxon>
        <taxon>Pseudomonadati</taxon>
        <taxon>Pseudomonadota</taxon>
        <taxon>Gammaproteobacteria</taxon>
        <taxon>Pseudomonadales</taxon>
        <taxon>Pseudomonadaceae</taxon>
        <taxon>Pseudomonas</taxon>
    </lineage>
</organism>
<name>A0AAW5HN70_PSEPU</name>
<dbReference type="InterPro" id="IPR013320">
    <property type="entry name" value="ConA-like_dom_sf"/>
</dbReference>